<dbReference type="AlphaFoldDB" id="A0AAN5CFQ9"/>
<accession>A0AAN5CFQ9</accession>
<keyword evidence="3" id="KW-1185">Reference proteome</keyword>
<feature type="non-terminal residue" evidence="2">
    <location>
        <position position="1"/>
    </location>
</feature>
<sequence>SPVSVLEHSRVVLLQEFLRAAEDNGLGWHCYDSSSQPIRRGTDVESIDGGQRTDEKEEQSDHF</sequence>
<reference evidence="3" key="1">
    <citation type="submission" date="2022-10" db="EMBL/GenBank/DDBJ databases">
        <title>Genome assembly of Pristionchus species.</title>
        <authorList>
            <person name="Yoshida K."/>
            <person name="Sommer R.J."/>
        </authorList>
    </citation>
    <scope>NUCLEOTIDE SEQUENCE [LARGE SCALE GENOMIC DNA]</scope>
    <source>
        <strain evidence="3">RS5460</strain>
    </source>
</reference>
<organism evidence="2 3">
    <name type="scientific">Pristionchus mayeri</name>
    <dbReference type="NCBI Taxonomy" id="1317129"/>
    <lineage>
        <taxon>Eukaryota</taxon>
        <taxon>Metazoa</taxon>
        <taxon>Ecdysozoa</taxon>
        <taxon>Nematoda</taxon>
        <taxon>Chromadorea</taxon>
        <taxon>Rhabditida</taxon>
        <taxon>Rhabditina</taxon>
        <taxon>Diplogasteromorpha</taxon>
        <taxon>Diplogasteroidea</taxon>
        <taxon>Neodiplogasteridae</taxon>
        <taxon>Pristionchus</taxon>
    </lineage>
</organism>
<name>A0AAN5CFQ9_9BILA</name>
<evidence type="ECO:0000256" key="1">
    <source>
        <dbReference type="SAM" id="MobiDB-lite"/>
    </source>
</evidence>
<proteinExistence type="predicted"/>
<dbReference type="EMBL" id="BTRK01000003">
    <property type="protein sequence ID" value="GMR41539.1"/>
    <property type="molecule type" value="Genomic_DNA"/>
</dbReference>
<feature type="region of interest" description="Disordered" evidence="1">
    <location>
        <begin position="32"/>
        <end position="63"/>
    </location>
</feature>
<dbReference type="Proteomes" id="UP001328107">
    <property type="component" value="Unassembled WGS sequence"/>
</dbReference>
<evidence type="ECO:0000313" key="3">
    <source>
        <dbReference type="Proteomes" id="UP001328107"/>
    </source>
</evidence>
<evidence type="ECO:0000313" key="2">
    <source>
        <dbReference type="EMBL" id="GMR41539.1"/>
    </source>
</evidence>
<gene>
    <name evidence="2" type="ORF">PMAYCL1PPCAC_11734</name>
</gene>
<comment type="caution">
    <text evidence="2">The sequence shown here is derived from an EMBL/GenBank/DDBJ whole genome shotgun (WGS) entry which is preliminary data.</text>
</comment>
<feature type="compositionally biased region" description="Basic and acidic residues" evidence="1">
    <location>
        <begin position="51"/>
        <end position="63"/>
    </location>
</feature>
<protein>
    <submittedName>
        <fullName evidence="2">Uncharacterized protein</fullName>
    </submittedName>
</protein>